<dbReference type="EMBL" id="CAXLJL010000101">
    <property type="protein sequence ID" value="CAL5131569.1"/>
    <property type="molecule type" value="Genomic_DNA"/>
</dbReference>
<dbReference type="SUPFAM" id="SSF54928">
    <property type="entry name" value="RNA-binding domain, RBD"/>
    <property type="match status" value="1"/>
</dbReference>
<dbReference type="AlphaFoldDB" id="A0AAV2T690"/>
<organism evidence="2 3">
    <name type="scientific">Calicophoron daubneyi</name>
    <name type="common">Rumen fluke</name>
    <name type="synonym">Paramphistomum daubneyi</name>
    <dbReference type="NCBI Taxonomy" id="300641"/>
    <lineage>
        <taxon>Eukaryota</taxon>
        <taxon>Metazoa</taxon>
        <taxon>Spiralia</taxon>
        <taxon>Lophotrochozoa</taxon>
        <taxon>Platyhelminthes</taxon>
        <taxon>Trematoda</taxon>
        <taxon>Digenea</taxon>
        <taxon>Plagiorchiida</taxon>
        <taxon>Pronocephalata</taxon>
        <taxon>Paramphistomoidea</taxon>
        <taxon>Paramphistomidae</taxon>
        <taxon>Calicophoron</taxon>
    </lineage>
</organism>
<evidence type="ECO:0008006" key="4">
    <source>
        <dbReference type="Google" id="ProtNLM"/>
    </source>
</evidence>
<dbReference type="InterPro" id="IPR012677">
    <property type="entry name" value="Nucleotide-bd_a/b_plait_sf"/>
</dbReference>
<feature type="region of interest" description="Disordered" evidence="1">
    <location>
        <begin position="92"/>
        <end position="125"/>
    </location>
</feature>
<name>A0AAV2T690_CALDB</name>
<gene>
    <name evidence="2" type="ORF">CDAUBV1_LOCUS4058</name>
</gene>
<dbReference type="GO" id="GO:0003676">
    <property type="term" value="F:nucleic acid binding"/>
    <property type="evidence" value="ECO:0007669"/>
    <property type="project" value="InterPro"/>
</dbReference>
<dbReference type="Proteomes" id="UP001497525">
    <property type="component" value="Unassembled WGS sequence"/>
</dbReference>
<protein>
    <recommendedName>
        <fullName evidence="4">RRM domain-containing protein</fullName>
    </recommendedName>
</protein>
<reference evidence="2" key="1">
    <citation type="submission" date="2024-06" db="EMBL/GenBank/DDBJ databases">
        <authorList>
            <person name="Liu X."/>
            <person name="Lenzi L."/>
            <person name="Haldenby T S."/>
            <person name="Uol C."/>
        </authorList>
    </citation>
    <scope>NUCLEOTIDE SEQUENCE</scope>
</reference>
<dbReference type="Gene3D" id="3.30.70.330">
    <property type="match status" value="1"/>
</dbReference>
<evidence type="ECO:0000313" key="2">
    <source>
        <dbReference type="EMBL" id="CAL5131569.1"/>
    </source>
</evidence>
<evidence type="ECO:0000313" key="3">
    <source>
        <dbReference type="Proteomes" id="UP001497525"/>
    </source>
</evidence>
<comment type="caution">
    <text evidence="2">The sequence shown here is derived from an EMBL/GenBank/DDBJ whole genome shotgun (WGS) entry which is preliminary data.</text>
</comment>
<evidence type="ECO:0000256" key="1">
    <source>
        <dbReference type="SAM" id="MobiDB-lite"/>
    </source>
</evidence>
<dbReference type="InterPro" id="IPR035979">
    <property type="entry name" value="RBD_domain_sf"/>
</dbReference>
<accession>A0AAV2T690</accession>
<sequence length="307" mass="34075">MSDADLTPQVVIEDIENVHAVKPAAVHAWLLPYGHIKRISVHRLKIFVEFESSDVANAVADIANGQEFYGAPVVVRIPEPWDKMVAGDLISSLEPSTEPEEVSTTTEDKSDCKPESGTAEGSSKEVNTELFHTLLAQTRFLDAIDTFHLFEEAEGLYAQKGGKTKRKSALVSGRPWLDKRALELLANKSKALEAFEKEPTEKNKMKLIRLDKRAALAAQECEERWLKLIDNEIAACYEPVLPEDIPCNPAPPAPAPYPRALLPSPAVEYLPIFPNQCEFVPPCPPGPDPFAPSSLHQMYDDRGHRLF</sequence>
<proteinExistence type="predicted"/>